<keyword evidence="5" id="KW-1185">Reference proteome</keyword>
<keyword evidence="4" id="KW-0762">Sugar transport</keyword>
<evidence type="ECO:0000313" key="5">
    <source>
        <dbReference type="Proteomes" id="UP000184485"/>
    </source>
</evidence>
<dbReference type="PANTHER" id="PTHR43649">
    <property type="entry name" value="ARABINOSE-BINDING PROTEIN-RELATED"/>
    <property type="match status" value="1"/>
</dbReference>
<evidence type="ECO:0000256" key="2">
    <source>
        <dbReference type="ARBA" id="ARBA00008520"/>
    </source>
</evidence>
<dbReference type="SUPFAM" id="SSF53850">
    <property type="entry name" value="Periplasmic binding protein-like II"/>
    <property type="match status" value="1"/>
</dbReference>
<protein>
    <submittedName>
        <fullName evidence="4">Multiple sugar transport system substrate-binding protein</fullName>
    </submittedName>
</protein>
<accession>A0A1M5J3K9</accession>
<dbReference type="InterPro" id="IPR050490">
    <property type="entry name" value="Bact_solute-bd_prot1"/>
</dbReference>
<reference evidence="4 5" key="1">
    <citation type="submission" date="2016-11" db="EMBL/GenBank/DDBJ databases">
        <authorList>
            <person name="Jaros S."/>
            <person name="Januszkiewicz K."/>
            <person name="Wedrychowicz H."/>
        </authorList>
    </citation>
    <scope>NUCLEOTIDE SEQUENCE [LARGE SCALE GENOMIC DNA]</scope>
    <source>
        <strain evidence="4 5">DSM 19436</strain>
    </source>
</reference>
<evidence type="ECO:0000256" key="1">
    <source>
        <dbReference type="ARBA" id="ARBA00004418"/>
    </source>
</evidence>
<organism evidence="4 5">
    <name type="scientific">Kaistia soli DSM 19436</name>
    <dbReference type="NCBI Taxonomy" id="1122133"/>
    <lineage>
        <taxon>Bacteria</taxon>
        <taxon>Pseudomonadati</taxon>
        <taxon>Pseudomonadota</taxon>
        <taxon>Alphaproteobacteria</taxon>
        <taxon>Hyphomicrobiales</taxon>
        <taxon>Kaistiaceae</taxon>
        <taxon>Kaistia</taxon>
    </lineage>
</organism>
<dbReference type="Proteomes" id="UP000184485">
    <property type="component" value="Unassembled WGS sequence"/>
</dbReference>
<comment type="subcellular location">
    <subcellularLocation>
        <location evidence="1">Periplasm</location>
    </subcellularLocation>
</comment>
<comment type="similarity">
    <text evidence="2">Belongs to the bacterial solute-binding protein 1 family.</text>
</comment>
<evidence type="ECO:0000313" key="4">
    <source>
        <dbReference type="EMBL" id="SHG35187.1"/>
    </source>
</evidence>
<sequence>MTKFDRPAGSPRSSLLMPTRRSLLAGGAVLAGSAVLSAPYVSRAYAAETLKFWQFYAPGGEVKPQVDWFTAMVDSWNAQNETKVELVYVPNSEYMSGSKLSTAFASGQGPDIFVISPGDFLRYYNGGVLLDLTPFITPEAQADFPEGVIASRKVDGKIYGVPMELEPMAFYYSKKAFEDAKLGESDIPKTWDELLEVAKKLTTGDRYGVLFETGPGYYQNFTWYPFMWQGGGEFQGADGKSAFNSPGVVQALKLWQDAINSGAAPRQLLGGGGGDIAANLGSGYCAMQNVGIWGISAMDNNAKDVPYGIFKLPVPAGGKYVTVGGGWAFVANAKGANTEMSGKFVAWALASMDKDSIQREVDWCTVAKSDMPTRTSALKLGGDAFQKGNLGIFSRDILPGTRGEPRLPPEVYKIISDAIQQTQLGGADPQATAAAASQQLDAFLATYKGAPML</sequence>
<dbReference type="GO" id="GO:0042597">
    <property type="term" value="C:periplasmic space"/>
    <property type="evidence" value="ECO:0007669"/>
    <property type="project" value="UniProtKB-SubCell"/>
</dbReference>
<dbReference type="InterPro" id="IPR006311">
    <property type="entry name" value="TAT_signal"/>
</dbReference>
<evidence type="ECO:0000256" key="3">
    <source>
        <dbReference type="ARBA" id="ARBA00022764"/>
    </source>
</evidence>
<dbReference type="PANTHER" id="PTHR43649:SF12">
    <property type="entry name" value="DIACETYLCHITOBIOSE BINDING PROTEIN DASA"/>
    <property type="match status" value="1"/>
</dbReference>
<dbReference type="STRING" id="1122133.SAMN02745157_4091"/>
<proteinExistence type="inferred from homology"/>
<dbReference type="EMBL" id="FQUP01000004">
    <property type="protein sequence ID" value="SHG35187.1"/>
    <property type="molecule type" value="Genomic_DNA"/>
</dbReference>
<dbReference type="InterPro" id="IPR006059">
    <property type="entry name" value="SBP"/>
</dbReference>
<dbReference type="CDD" id="cd13585">
    <property type="entry name" value="PBP2_TMBP_like"/>
    <property type="match status" value="1"/>
</dbReference>
<dbReference type="Gene3D" id="3.40.190.10">
    <property type="entry name" value="Periplasmic binding protein-like II"/>
    <property type="match status" value="1"/>
</dbReference>
<dbReference type="Pfam" id="PF01547">
    <property type="entry name" value="SBP_bac_1"/>
    <property type="match status" value="1"/>
</dbReference>
<dbReference type="AlphaFoldDB" id="A0A1M5J3K9"/>
<keyword evidence="4" id="KW-0813">Transport</keyword>
<keyword evidence="3" id="KW-0574">Periplasm</keyword>
<dbReference type="PROSITE" id="PS51318">
    <property type="entry name" value="TAT"/>
    <property type="match status" value="1"/>
</dbReference>
<gene>
    <name evidence="4" type="ORF">SAMN02745157_4091</name>
</gene>
<name>A0A1M5J3K9_9HYPH</name>